<feature type="region of interest" description="Disordered" evidence="2">
    <location>
        <begin position="135"/>
        <end position="197"/>
    </location>
</feature>
<feature type="coiled-coil region" evidence="1">
    <location>
        <begin position="197"/>
        <end position="231"/>
    </location>
</feature>
<name>A0AAD5PJ03_9FUNG</name>
<organism evidence="3 4">
    <name type="scientific">Phascolomyces articulosus</name>
    <dbReference type="NCBI Taxonomy" id="60185"/>
    <lineage>
        <taxon>Eukaryota</taxon>
        <taxon>Fungi</taxon>
        <taxon>Fungi incertae sedis</taxon>
        <taxon>Mucoromycota</taxon>
        <taxon>Mucoromycotina</taxon>
        <taxon>Mucoromycetes</taxon>
        <taxon>Mucorales</taxon>
        <taxon>Lichtheimiaceae</taxon>
        <taxon>Phascolomyces</taxon>
    </lineage>
</organism>
<evidence type="ECO:0000256" key="2">
    <source>
        <dbReference type="SAM" id="MobiDB-lite"/>
    </source>
</evidence>
<feature type="compositionally biased region" description="Low complexity" evidence="2">
    <location>
        <begin position="335"/>
        <end position="350"/>
    </location>
</feature>
<proteinExistence type="predicted"/>
<evidence type="ECO:0000256" key="1">
    <source>
        <dbReference type="SAM" id="Coils"/>
    </source>
</evidence>
<accession>A0AAD5PJ03</accession>
<evidence type="ECO:0000313" key="3">
    <source>
        <dbReference type="EMBL" id="KAI9275631.1"/>
    </source>
</evidence>
<evidence type="ECO:0000313" key="4">
    <source>
        <dbReference type="Proteomes" id="UP001209540"/>
    </source>
</evidence>
<feature type="region of interest" description="Disordered" evidence="2">
    <location>
        <begin position="304"/>
        <end position="350"/>
    </location>
</feature>
<feature type="compositionally biased region" description="Low complexity" evidence="2">
    <location>
        <begin position="164"/>
        <end position="186"/>
    </location>
</feature>
<dbReference type="Proteomes" id="UP001209540">
    <property type="component" value="Unassembled WGS sequence"/>
</dbReference>
<protein>
    <submittedName>
        <fullName evidence="3">Uncharacterized protein</fullName>
    </submittedName>
</protein>
<reference evidence="3" key="1">
    <citation type="journal article" date="2022" name="IScience">
        <title>Evolution of zygomycete secretomes and the origins of terrestrial fungal ecologies.</title>
        <authorList>
            <person name="Chang Y."/>
            <person name="Wang Y."/>
            <person name="Mondo S."/>
            <person name="Ahrendt S."/>
            <person name="Andreopoulos W."/>
            <person name="Barry K."/>
            <person name="Beard J."/>
            <person name="Benny G.L."/>
            <person name="Blankenship S."/>
            <person name="Bonito G."/>
            <person name="Cuomo C."/>
            <person name="Desiro A."/>
            <person name="Gervers K.A."/>
            <person name="Hundley H."/>
            <person name="Kuo A."/>
            <person name="LaButti K."/>
            <person name="Lang B.F."/>
            <person name="Lipzen A."/>
            <person name="O'Donnell K."/>
            <person name="Pangilinan J."/>
            <person name="Reynolds N."/>
            <person name="Sandor L."/>
            <person name="Smith M.E."/>
            <person name="Tsang A."/>
            <person name="Grigoriev I.V."/>
            <person name="Stajich J.E."/>
            <person name="Spatafora J.W."/>
        </authorList>
    </citation>
    <scope>NUCLEOTIDE SEQUENCE</scope>
    <source>
        <strain evidence="3">RSA 2281</strain>
    </source>
</reference>
<keyword evidence="4" id="KW-1185">Reference proteome</keyword>
<reference evidence="3" key="2">
    <citation type="submission" date="2023-02" db="EMBL/GenBank/DDBJ databases">
        <authorList>
            <consortium name="DOE Joint Genome Institute"/>
            <person name="Mondo S.J."/>
            <person name="Chang Y."/>
            <person name="Wang Y."/>
            <person name="Ahrendt S."/>
            <person name="Andreopoulos W."/>
            <person name="Barry K."/>
            <person name="Beard J."/>
            <person name="Benny G.L."/>
            <person name="Blankenship S."/>
            <person name="Bonito G."/>
            <person name="Cuomo C."/>
            <person name="Desiro A."/>
            <person name="Gervers K.A."/>
            <person name="Hundley H."/>
            <person name="Kuo A."/>
            <person name="LaButti K."/>
            <person name="Lang B.F."/>
            <person name="Lipzen A."/>
            <person name="O'Donnell K."/>
            <person name="Pangilinan J."/>
            <person name="Reynolds N."/>
            <person name="Sandor L."/>
            <person name="Smith M.W."/>
            <person name="Tsang A."/>
            <person name="Grigoriev I.V."/>
            <person name="Stajich J.E."/>
            <person name="Spatafora J.W."/>
        </authorList>
    </citation>
    <scope>NUCLEOTIDE SEQUENCE</scope>
    <source>
        <strain evidence="3">RSA 2281</strain>
    </source>
</reference>
<gene>
    <name evidence="3" type="ORF">BDA99DRAFT_496062</name>
</gene>
<dbReference type="EMBL" id="JAIXMP010000003">
    <property type="protein sequence ID" value="KAI9275631.1"/>
    <property type="molecule type" value="Genomic_DNA"/>
</dbReference>
<sequence>MSESHTDPLTVSYKSPTWPPDFSSYTISEEEEGEKNIIEILQTEANSRKAPDNYRAFLSKISRTIFELQIQVSHSEDQCKSYERKASNASKQCDIYAEYLATARENYDLLFDILHEERVQRMELEQKTTDLETEVEKLKQDIQQVVPPPPTISASVIASPSTPPRHQQPSQQQQQQQTQVHSQQQQSPPPQQVAVNHDACQQQIRHYKERIVDMERKMTRLASGRQGLEEQLIQQYKNIQLRETRVSDLDREVKRLVQLIQNKDLQYQALHADYEQLRQISAQVVQNNMPQFVTNYQQQIQHQRQQQQQRQAGNNIVRNHGPVPPPGTINCIPGNNNTPDMNNNNNNNNS</sequence>
<comment type="caution">
    <text evidence="3">The sequence shown here is derived from an EMBL/GenBank/DDBJ whole genome shotgun (WGS) entry which is preliminary data.</text>
</comment>
<dbReference type="AlphaFoldDB" id="A0AAD5PJ03"/>
<keyword evidence="1" id="KW-0175">Coiled coil</keyword>